<name>A0A4V2F130_9BACT</name>
<keyword evidence="1 4" id="KW-0808">Transferase</keyword>
<reference evidence="4 5" key="1">
    <citation type="submission" date="2019-02" db="EMBL/GenBank/DDBJ databases">
        <title>Genomic Encyclopedia of Type Strains, Phase IV (KMG-IV): sequencing the most valuable type-strain genomes for metagenomic binning, comparative biology and taxonomic classification.</title>
        <authorList>
            <person name="Goeker M."/>
        </authorList>
    </citation>
    <scope>NUCLEOTIDE SEQUENCE [LARGE SCALE GENOMIC DNA]</scope>
    <source>
        <strain evidence="4 5">DSM 18116</strain>
    </source>
</reference>
<evidence type="ECO:0000259" key="3">
    <source>
        <dbReference type="PROSITE" id="PS51186"/>
    </source>
</evidence>
<accession>A0A4V2F130</accession>
<dbReference type="GO" id="GO:0016747">
    <property type="term" value="F:acyltransferase activity, transferring groups other than amino-acyl groups"/>
    <property type="evidence" value="ECO:0007669"/>
    <property type="project" value="InterPro"/>
</dbReference>
<dbReference type="Pfam" id="PF00583">
    <property type="entry name" value="Acetyltransf_1"/>
    <property type="match status" value="1"/>
</dbReference>
<gene>
    <name evidence="4" type="ORF">EV199_4117</name>
</gene>
<protein>
    <submittedName>
        <fullName evidence="4">Acetyltransferase (GNAT) family protein</fullName>
    </submittedName>
</protein>
<sequence>MLEVLELSGDDTRHLGLLQDFLNSAGKSLLTFRYYSKRPLTVVGQHLCTLLLMSDEQPVAYGHLDRENEKIWLGIAVAEGYTEKGLGRKMMDQLIGKARQNSWSEIFLSVDKSNSAAIPLYQTYGFTIARELNEQVYLMQLILDRE</sequence>
<dbReference type="Gene3D" id="3.40.630.30">
    <property type="match status" value="1"/>
</dbReference>
<dbReference type="PANTHER" id="PTHR43877">
    <property type="entry name" value="AMINOALKYLPHOSPHONATE N-ACETYLTRANSFERASE-RELATED-RELATED"/>
    <property type="match status" value="1"/>
</dbReference>
<dbReference type="InterPro" id="IPR016181">
    <property type="entry name" value="Acyl_CoA_acyltransferase"/>
</dbReference>
<comment type="caution">
    <text evidence="4">The sequence shown here is derived from an EMBL/GenBank/DDBJ whole genome shotgun (WGS) entry which is preliminary data.</text>
</comment>
<dbReference type="InterPro" id="IPR000182">
    <property type="entry name" value="GNAT_dom"/>
</dbReference>
<proteinExistence type="predicted"/>
<keyword evidence="2" id="KW-0012">Acyltransferase</keyword>
<evidence type="ECO:0000313" key="5">
    <source>
        <dbReference type="Proteomes" id="UP000293874"/>
    </source>
</evidence>
<evidence type="ECO:0000256" key="1">
    <source>
        <dbReference type="ARBA" id="ARBA00022679"/>
    </source>
</evidence>
<dbReference type="CDD" id="cd04301">
    <property type="entry name" value="NAT_SF"/>
    <property type="match status" value="1"/>
</dbReference>
<dbReference type="SUPFAM" id="SSF55729">
    <property type="entry name" value="Acyl-CoA N-acyltransferases (Nat)"/>
    <property type="match status" value="1"/>
</dbReference>
<evidence type="ECO:0000313" key="4">
    <source>
        <dbReference type="EMBL" id="RZS72201.1"/>
    </source>
</evidence>
<keyword evidence="5" id="KW-1185">Reference proteome</keyword>
<organism evidence="4 5">
    <name type="scientific">Pseudobacter ginsenosidimutans</name>
    <dbReference type="NCBI Taxonomy" id="661488"/>
    <lineage>
        <taxon>Bacteria</taxon>
        <taxon>Pseudomonadati</taxon>
        <taxon>Bacteroidota</taxon>
        <taxon>Chitinophagia</taxon>
        <taxon>Chitinophagales</taxon>
        <taxon>Chitinophagaceae</taxon>
        <taxon>Pseudobacter</taxon>
    </lineage>
</organism>
<dbReference type="RefSeq" id="WP_130542641.1">
    <property type="nucleotide sequence ID" value="NZ_CP042431.1"/>
</dbReference>
<evidence type="ECO:0000256" key="2">
    <source>
        <dbReference type="ARBA" id="ARBA00023315"/>
    </source>
</evidence>
<dbReference type="Proteomes" id="UP000293874">
    <property type="component" value="Unassembled WGS sequence"/>
</dbReference>
<dbReference type="InterPro" id="IPR050832">
    <property type="entry name" value="Bact_Acetyltransf"/>
</dbReference>
<dbReference type="PROSITE" id="PS51186">
    <property type="entry name" value="GNAT"/>
    <property type="match status" value="1"/>
</dbReference>
<dbReference type="EMBL" id="SGXA01000002">
    <property type="protein sequence ID" value="RZS72201.1"/>
    <property type="molecule type" value="Genomic_DNA"/>
</dbReference>
<dbReference type="AlphaFoldDB" id="A0A4V2F130"/>
<feature type="domain" description="N-acetyltransferase" evidence="3">
    <location>
        <begin position="2"/>
        <end position="144"/>
    </location>
</feature>
<dbReference type="OrthoDB" id="2352823at2"/>